<proteinExistence type="predicted"/>
<reference evidence="2" key="1">
    <citation type="submission" date="2019-12" db="EMBL/GenBank/DDBJ databases">
        <title>An insight into the sialome of adult female Ixodes ricinus ticks feeding for 6 days.</title>
        <authorList>
            <person name="Perner J."/>
            <person name="Ribeiro J.M.C."/>
        </authorList>
    </citation>
    <scope>NUCLEOTIDE SEQUENCE</scope>
    <source>
        <strain evidence="2">Semi-engorged</strain>
        <tissue evidence="2">Salivary glands</tissue>
    </source>
</reference>
<sequence>MLYFILFFYCLLVAASSITISAIFFLLNIVRTDVDMCMHVTAQRHVYVSCILHKFENCLQKHHKIVE</sequence>
<evidence type="ECO:0000256" key="1">
    <source>
        <dbReference type="SAM" id="Phobius"/>
    </source>
</evidence>
<feature type="transmembrane region" description="Helical" evidence="1">
    <location>
        <begin position="6"/>
        <end position="30"/>
    </location>
</feature>
<keyword evidence="1" id="KW-0812">Transmembrane</keyword>
<keyword evidence="1" id="KW-0472">Membrane</keyword>
<dbReference type="EMBL" id="GIFC01000162">
    <property type="protein sequence ID" value="MXU82245.1"/>
    <property type="molecule type" value="Transcribed_RNA"/>
</dbReference>
<protein>
    <submittedName>
        <fullName evidence="2">Putative secreted protein</fullName>
    </submittedName>
</protein>
<dbReference type="AlphaFoldDB" id="A0A6B0U1E5"/>
<evidence type="ECO:0000313" key="2">
    <source>
        <dbReference type="EMBL" id="MXU82245.1"/>
    </source>
</evidence>
<keyword evidence="1" id="KW-1133">Transmembrane helix</keyword>
<organism evidence="2">
    <name type="scientific">Ixodes ricinus</name>
    <name type="common">Common tick</name>
    <name type="synonym">Acarus ricinus</name>
    <dbReference type="NCBI Taxonomy" id="34613"/>
    <lineage>
        <taxon>Eukaryota</taxon>
        <taxon>Metazoa</taxon>
        <taxon>Ecdysozoa</taxon>
        <taxon>Arthropoda</taxon>
        <taxon>Chelicerata</taxon>
        <taxon>Arachnida</taxon>
        <taxon>Acari</taxon>
        <taxon>Parasitiformes</taxon>
        <taxon>Ixodida</taxon>
        <taxon>Ixodoidea</taxon>
        <taxon>Ixodidae</taxon>
        <taxon>Ixodinae</taxon>
        <taxon>Ixodes</taxon>
    </lineage>
</organism>
<name>A0A6B0U1E5_IXORI</name>
<accession>A0A6B0U1E5</accession>